<dbReference type="NCBIfam" id="TIGR00229">
    <property type="entry name" value="sensory_box"/>
    <property type="match status" value="1"/>
</dbReference>
<keyword evidence="1" id="KW-0597">Phosphoprotein</keyword>
<dbReference type="InterPro" id="IPR001633">
    <property type="entry name" value="EAL_dom"/>
</dbReference>
<dbReference type="InterPro" id="IPR052155">
    <property type="entry name" value="Biofilm_reg_signaling"/>
</dbReference>
<evidence type="ECO:0000259" key="3">
    <source>
        <dbReference type="PROSITE" id="PS50113"/>
    </source>
</evidence>
<dbReference type="GO" id="GO:0052621">
    <property type="term" value="F:diguanylate cyclase activity"/>
    <property type="evidence" value="ECO:0007669"/>
    <property type="project" value="UniProtKB-EC"/>
</dbReference>
<dbReference type="InterPro" id="IPR011006">
    <property type="entry name" value="CheY-like_superfamily"/>
</dbReference>
<dbReference type="InterPro" id="IPR013655">
    <property type="entry name" value="PAS_fold_3"/>
</dbReference>
<proteinExistence type="predicted"/>
<dbReference type="Pfam" id="PF00563">
    <property type="entry name" value="EAL"/>
    <property type="match status" value="1"/>
</dbReference>
<keyword evidence="6" id="KW-0808">Transferase</keyword>
<dbReference type="Gene3D" id="3.30.70.270">
    <property type="match status" value="1"/>
</dbReference>
<dbReference type="PROSITE" id="PS50883">
    <property type="entry name" value="EAL"/>
    <property type="match status" value="1"/>
</dbReference>
<dbReference type="NCBIfam" id="TIGR00254">
    <property type="entry name" value="GGDEF"/>
    <property type="match status" value="1"/>
</dbReference>
<dbReference type="InterPro" id="IPR029787">
    <property type="entry name" value="Nucleotide_cyclase"/>
</dbReference>
<evidence type="ECO:0000256" key="1">
    <source>
        <dbReference type="PROSITE-ProRule" id="PRU00169"/>
    </source>
</evidence>
<feature type="domain" description="GGDEF" evidence="5">
    <location>
        <begin position="309"/>
        <end position="442"/>
    </location>
</feature>
<reference evidence="6" key="1">
    <citation type="submission" date="2020-04" db="EMBL/GenBank/DDBJ databases">
        <authorList>
            <person name="Zhang T."/>
        </authorList>
    </citation>
    <scope>NUCLEOTIDE SEQUENCE</scope>
    <source>
        <strain evidence="6">HKST-UBA01</strain>
    </source>
</reference>
<dbReference type="InterPro" id="IPR000160">
    <property type="entry name" value="GGDEF_dom"/>
</dbReference>
<dbReference type="InterPro" id="IPR035919">
    <property type="entry name" value="EAL_sf"/>
</dbReference>
<dbReference type="CDD" id="cd01949">
    <property type="entry name" value="GGDEF"/>
    <property type="match status" value="1"/>
</dbReference>
<dbReference type="SMART" id="SM00448">
    <property type="entry name" value="REC"/>
    <property type="match status" value="1"/>
</dbReference>
<dbReference type="EC" id="2.7.7.65" evidence="6"/>
<name>A0A956M2E8_UNCEI</name>
<dbReference type="InterPro" id="IPR035965">
    <property type="entry name" value="PAS-like_dom_sf"/>
</dbReference>
<dbReference type="PROSITE" id="PS50113">
    <property type="entry name" value="PAC"/>
    <property type="match status" value="1"/>
</dbReference>
<feature type="non-terminal residue" evidence="6">
    <location>
        <position position="613"/>
    </location>
</feature>
<evidence type="ECO:0000313" key="6">
    <source>
        <dbReference type="EMBL" id="MCA9728947.1"/>
    </source>
</evidence>
<feature type="domain" description="EAL" evidence="4">
    <location>
        <begin position="451"/>
        <end position="613"/>
    </location>
</feature>
<feature type="modified residue" description="4-aspartylphosphate" evidence="1">
    <location>
        <position position="71"/>
    </location>
</feature>
<keyword evidence="6" id="KW-0548">Nucleotidyltransferase</keyword>
<reference evidence="6" key="2">
    <citation type="journal article" date="2021" name="Microbiome">
        <title>Successional dynamics and alternative stable states in a saline activated sludge microbial community over 9 years.</title>
        <authorList>
            <person name="Wang Y."/>
            <person name="Ye J."/>
            <person name="Ju F."/>
            <person name="Liu L."/>
            <person name="Boyd J.A."/>
            <person name="Deng Y."/>
            <person name="Parks D.H."/>
            <person name="Jiang X."/>
            <person name="Yin X."/>
            <person name="Woodcroft B.J."/>
            <person name="Tyson G.W."/>
            <person name="Hugenholtz P."/>
            <person name="Polz M.F."/>
            <person name="Zhang T."/>
        </authorList>
    </citation>
    <scope>NUCLEOTIDE SEQUENCE</scope>
    <source>
        <strain evidence="6">HKST-UBA01</strain>
    </source>
</reference>
<dbReference type="CDD" id="cd01948">
    <property type="entry name" value="EAL"/>
    <property type="match status" value="1"/>
</dbReference>
<organism evidence="6 7">
    <name type="scientific">Eiseniibacteriota bacterium</name>
    <dbReference type="NCBI Taxonomy" id="2212470"/>
    <lineage>
        <taxon>Bacteria</taxon>
        <taxon>Candidatus Eiseniibacteriota</taxon>
    </lineage>
</organism>
<dbReference type="InterPro" id="IPR043128">
    <property type="entry name" value="Rev_trsase/Diguanyl_cyclase"/>
</dbReference>
<dbReference type="Pfam" id="PF00990">
    <property type="entry name" value="GGDEF"/>
    <property type="match status" value="1"/>
</dbReference>
<evidence type="ECO:0000259" key="4">
    <source>
        <dbReference type="PROSITE" id="PS50883"/>
    </source>
</evidence>
<dbReference type="SUPFAM" id="SSF55785">
    <property type="entry name" value="PYP-like sensor domain (PAS domain)"/>
    <property type="match status" value="1"/>
</dbReference>
<evidence type="ECO:0000313" key="7">
    <source>
        <dbReference type="Proteomes" id="UP000697710"/>
    </source>
</evidence>
<dbReference type="EMBL" id="JAGQHR010000524">
    <property type="protein sequence ID" value="MCA9728947.1"/>
    <property type="molecule type" value="Genomic_DNA"/>
</dbReference>
<dbReference type="PANTHER" id="PTHR44757">
    <property type="entry name" value="DIGUANYLATE CYCLASE DGCP"/>
    <property type="match status" value="1"/>
</dbReference>
<dbReference type="GO" id="GO:0000160">
    <property type="term" value="P:phosphorelay signal transduction system"/>
    <property type="evidence" value="ECO:0007669"/>
    <property type="project" value="InterPro"/>
</dbReference>
<dbReference type="SMART" id="SM00052">
    <property type="entry name" value="EAL"/>
    <property type="match status" value="1"/>
</dbReference>
<dbReference type="PANTHER" id="PTHR44757:SF2">
    <property type="entry name" value="BIOFILM ARCHITECTURE MAINTENANCE PROTEIN MBAA"/>
    <property type="match status" value="1"/>
</dbReference>
<dbReference type="PROSITE" id="PS50887">
    <property type="entry name" value="GGDEF"/>
    <property type="match status" value="1"/>
</dbReference>
<dbReference type="Gene3D" id="3.40.50.2300">
    <property type="match status" value="1"/>
</dbReference>
<dbReference type="InterPro" id="IPR000014">
    <property type="entry name" value="PAS"/>
</dbReference>
<feature type="domain" description="Response regulatory" evidence="2">
    <location>
        <begin position="19"/>
        <end position="136"/>
    </location>
</feature>
<dbReference type="CDD" id="cd00130">
    <property type="entry name" value="PAS"/>
    <property type="match status" value="1"/>
</dbReference>
<evidence type="ECO:0000259" key="2">
    <source>
        <dbReference type="PROSITE" id="PS50110"/>
    </source>
</evidence>
<dbReference type="AlphaFoldDB" id="A0A956M2E8"/>
<dbReference type="PROSITE" id="PS50110">
    <property type="entry name" value="RESPONSE_REGULATORY"/>
    <property type="match status" value="1"/>
</dbReference>
<evidence type="ECO:0000259" key="5">
    <source>
        <dbReference type="PROSITE" id="PS50887"/>
    </source>
</evidence>
<dbReference type="Pfam" id="PF00072">
    <property type="entry name" value="Response_reg"/>
    <property type="match status" value="1"/>
</dbReference>
<dbReference type="InterPro" id="IPR001789">
    <property type="entry name" value="Sig_transdc_resp-reg_receiver"/>
</dbReference>
<protein>
    <submittedName>
        <fullName evidence="6">Diguanylate cyclase</fullName>
        <ecNumber evidence="6">2.7.7.65</ecNumber>
    </submittedName>
</protein>
<sequence>MLQDHSTTTAPGSRHQIVRVLLIDDEEDAYVLTRNLLRRADTVDCELEWTPQASIGLERLRAGEVDVCLLDLQIPDGDGIQLLREARQSGVDTPIILLTALGDTRKDITAMDLGADGFLDKCKTDAQTLERTIRYALDSRRRLAEAVKTAERQSAIALGAGEGVWTWDLESDRLVLSDAWKAWLGETDLSGLAAAIWLDSIHAEDRDRFQNTLQAHLSGKSERFECEYRIGGEGRNERWVQVRGKLLKGDDGRRTRITGWQIDITDRKHRELLLEREALTDPLTGLHNRVHFLRLLESALTRSRRRAGYRFAVLFFDLDRFKSINDSLGHLAGDQLLCKVARRLAGCLRANDAAARHGGDEFTVLLDDMAHEHDAIRVTERIQRELSNPFQIDGEHVPITVSVGIALSGRSVETPEQLLRDADRALYQAKQSGRACYEISDREQHSHAVRTLQIEHELRRAVENGAFRLHYQPVVALATGRPVGVEALLRWPREDQLLSPVHFWRIAEETRLCLPIGRWTMETACRWFKQWSDDGSIPSDFFLSINVSPEQMRERRLAQDLERILAEAGLSPERIQLEIPEVVLTVDPEATSSLQSFRARGISITLDDYGRGP</sequence>
<dbReference type="Pfam" id="PF08447">
    <property type="entry name" value="PAS_3"/>
    <property type="match status" value="1"/>
</dbReference>
<gene>
    <name evidence="6" type="ORF">KC729_14745</name>
</gene>
<comment type="caution">
    <text evidence="6">The sequence shown here is derived from an EMBL/GenBank/DDBJ whole genome shotgun (WGS) entry which is preliminary data.</text>
</comment>
<dbReference type="FunFam" id="3.30.70.270:FF:000001">
    <property type="entry name" value="Diguanylate cyclase domain protein"/>
    <property type="match status" value="1"/>
</dbReference>
<dbReference type="SUPFAM" id="SSF141868">
    <property type="entry name" value="EAL domain-like"/>
    <property type="match status" value="1"/>
</dbReference>
<feature type="domain" description="PAC" evidence="3">
    <location>
        <begin position="224"/>
        <end position="276"/>
    </location>
</feature>
<dbReference type="Proteomes" id="UP000697710">
    <property type="component" value="Unassembled WGS sequence"/>
</dbReference>
<dbReference type="Gene3D" id="3.30.450.20">
    <property type="entry name" value="PAS domain"/>
    <property type="match status" value="1"/>
</dbReference>
<accession>A0A956M2E8</accession>
<dbReference type="SUPFAM" id="SSF55073">
    <property type="entry name" value="Nucleotide cyclase"/>
    <property type="match status" value="1"/>
</dbReference>
<dbReference type="SMART" id="SM00267">
    <property type="entry name" value="GGDEF"/>
    <property type="match status" value="1"/>
</dbReference>
<dbReference type="InterPro" id="IPR000700">
    <property type="entry name" value="PAS-assoc_C"/>
</dbReference>
<dbReference type="Gene3D" id="3.20.20.450">
    <property type="entry name" value="EAL domain"/>
    <property type="match status" value="1"/>
</dbReference>
<dbReference type="SUPFAM" id="SSF52172">
    <property type="entry name" value="CheY-like"/>
    <property type="match status" value="1"/>
</dbReference>